<accession>A0A919NWP1</accession>
<dbReference type="Gene3D" id="3.40.50.2300">
    <property type="match status" value="1"/>
</dbReference>
<keyword evidence="1" id="KW-0805">Transcription regulation</keyword>
<evidence type="ECO:0000259" key="4">
    <source>
        <dbReference type="PROSITE" id="PS50043"/>
    </source>
</evidence>
<keyword evidence="6" id="KW-1185">Reference proteome</keyword>
<evidence type="ECO:0000256" key="3">
    <source>
        <dbReference type="ARBA" id="ARBA00023163"/>
    </source>
</evidence>
<evidence type="ECO:0000256" key="2">
    <source>
        <dbReference type="ARBA" id="ARBA00023125"/>
    </source>
</evidence>
<dbReference type="SUPFAM" id="SSF46894">
    <property type="entry name" value="C-terminal effector domain of the bipartite response regulators"/>
    <property type="match status" value="1"/>
</dbReference>
<dbReference type="Proteomes" id="UP000623608">
    <property type="component" value="Unassembled WGS sequence"/>
</dbReference>
<dbReference type="AlphaFoldDB" id="A0A919NWP1"/>
<dbReference type="Pfam" id="PF00196">
    <property type="entry name" value="GerE"/>
    <property type="match status" value="1"/>
</dbReference>
<reference evidence="5" key="1">
    <citation type="submission" date="2021-01" db="EMBL/GenBank/DDBJ databases">
        <title>Whole genome shotgun sequence of Actinoplanes tereljensis NBRC 105297.</title>
        <authorList>
            <person name="Komaki H."/>
            <person name="Tamura T."/>
        </authorList>
    </citation>
    <scope>NUCLEOTIDE SEQUENCE</scope>
    <source>
        <strain evidence="5">NBRC 105297</strain>
    </source>
</reference>
<evidence type="ECO:0000313" key="6">
    <source>
        <dbReference type="Proteomes" id="UP000623608"/>
    </source>
</evidence>
<dbReference type="GO" id="GO:0003677">
    <property type="term" value="F:DNA binding"/>
    <property type="evidence" value="ECO:0007669"/>
    <property type="project" value="UniProtKB-KW"/>
</dbReference>
<dbReference type="CDD" id="cd06170">
    <property type="entry name" value="LuxR_C_like"/>
    <property type="match status" value="1"/>
</dbReference>
<dbReference type="InterPro" id="IPR000792">
    <property type="entry name" value="Tscrpt_reg_LuxR_C"/>
</dbReference>
<protein>
    <submittedName>
        <fullName evidence="5">Helix-turn-helix transcriptional regulator</fullName>
    </submittedName>
</protein>
<dbReference type="SMART" id="SM00421">
    <property type="entry name" value="HTH_LUXR"/>
    <property type="match status" value="1"/>
</dbReference>
<keyword evidence="2" id="KW-0238">DNA-binding</keyword>
<sequence>MVSVLAGEQLRETGIVKLLEKLPGLSVHPFSTGTRSDVVVADLTGRSGQTMRPLIESHETYGSAVVVIADESVEAELTALAAAGVTSILHVADATWSNLLAAIRRTLGGEEAAPPRVRADLDDQLRSVRVGRTAAAIRLGLSEREIAVLRHLSEGLDTSEITKAMKISERTVKYILWGVMRRFSLRNRVHAVAFAIRAGVL</sequence>
<dbReference type="PROSITE" id="PS50043">
    <property type="entry name" value="HTH_LUXR_2"/>
    <property type="match status" value="1"/>
</dbReference>
<dbReference type="EMBL" id="BOMY01000064">
    <property type="protein sequence ID" value="GIF26701.1"/>
    <property type="molecule type" value="Genomic_DNA"/>
</dbReference>
<dbReference type="GO" id="GO:0006355">
    <property type="term" value="P:regulation of DNA-templated transcription"/>
    <property type="evidence" value="ECO:0007669"/>
    <property type="project" value="InterPro"/>
</dbReference>
<gene>
    <name evidence="5" type="ORF">Ate02nite_94310</name>
</gene>
<proteinExistence type="predicted"/>
<comment type="caution">
    <text evidence="5">The sequence shown here is derived from an EMBL/GenBank/DDBJ whole genome shotgun (WGS) entry which is preliminary data.</text>
</comment>
<evidence type="ECO:0000256" key="1">
    <source>
        <dbReference type="ARBA" id="ARBA00023015"/>
    </source>
</evidence>
<evidence type="ECO:0000313" key="5">
    <source>
        <dbReference type="EMBL" id="GIF26701.1"/>
    </source>
</evidence>
<dbReference type="InterPro" id="IPR016032">
    <property type="entry name" value="Sig_transdc_resp-reg_C-effctor"/>
</dbReference>
<dbReference type="PANTHER" id="PTHR43214:SF24">
    <property type="entry name" value="TRANSCRIPTIONAL REGULATORY PROTEIN NARL-RELATED"/>
    <property type="match status" value="1"/>
</dbReference>
<dbReference type="PRINTS" id="PR00038">
    <property type="entry name" value="HTHLUXR"/>
</dbReference>
<keyword evidence="3" id="KW-0804">Transcription</keyword>
<organism evidence="5 6">
    <name type="scientific">Paractinoplanes tereljensis</name>
    <dbReference type="NCBI Taxonomy" id="571912"/>
    <lineage>
        <taxon>Bacteria</taxon>
        <taxon>Bacillati</taxon>
        <taxon>Actinomycetota</taxon>
        <taxon>Actinomycetes</taxon>
        <taxon>Micromonosporales</taxon>
        <taxon>Micromonosporaceae</taxon>
        <taxon>Paractinoplanes</taxon>
    </lineage>
</organism>
<dbReference type="PANTHER" id="PTHR43214">
    <property type="entry name" value="TWO-COMPONENT RESPONSE REGULATOR"/>
    <property type="match status" value="1"/>
</dbReference>
<feature type="domain" description="HTH luxR-type" evidence="4">
    <location>
        <begin position="133"/>
        <end position="199"/>
    </location>
</feature>
<dbReference type="InterPro" id="IPR039420">
    <property type="entry name" value="WalR-like"/>
</dbReference>
<name>A0A919NWP1_9ACTN</name>